<dbReference type="EMBL" id="SSFO01000114">
    <property type="protein sequence ID" value="TXI33308.1"/>
    <property type="molecule type" value="Genomic_DNA"/>
</dbReference>
<evidence type="ECO:0008006" key="4">
    <source>
        <dbReference type="Google" id="ProtNLM"/>
    </source>
</evidence>
<comment type="caution">
    <text evidence="2">The sequence shown here is derived from an EMBL/GenBank/DDBJ whole genome shotgun (WGS) entry which is preliminary data.</text>
</comment>
<organism evidence="2 3">
    <name type="scientific">Aquipseudomonas alcaligenes</name>
    <name type="common">Pseudomonas alcaligenes</name>
    <dbReference type="NCBI Taxonomy" id="43263"/>
    <lineage>
        <taxon>Bacteria</taxon>
        <taxon>Pseudomonadati</taxon>
        <taxon>Pseudomonadota</taxon>
        <taxon>Gammaproteobacteria</taxon>
        <taxon>Pseudomonadales</taxon>
        <taxon>Pseudomonadaceae</taxon>
        <taxon>Aquipseudomonas</taxon>
    </lineage>
</organism>
<dbReference type="Proteomes" id="UP000321110">
    <property type="component" value="Unassembled WGS sequence"/>
</dbReference>
<name>A0A5C7WA07_AQUAC</name>
<evidence type="ECO:0000313" key="3">
    <source>
        <dbReference type="Proteomes" id="UP000321110"/>
    </source>
</evidence>
<evidence type="ECO:0000313" key="2">
    <source>
        <dbReference type="EMBL" id="TXI33308.1"/>
    </source>
</evidence>
<proteinExistence type="predicted"/>
<protein>
    <recommendedName>
        <fullName evidence="4">TubC N-terminal docking domain-containing protein</fullName>
    </recommendedName>
</protein>
<dbReference type="AlphaFoldDB" id="A0A5C7WA07"/>
<feature type="region of interest" description="Disordered" evidence="1">
    <location>
        <begin position="111"/>
        <end position="135"/>
    </location>
</feature>
<reference evidence="2 3" key="1">
    <citation type="submission" date="2018-09" db="EMBL/GenBank/DDBJ databases">
        <title>Metagenome Assembled Genomes from an Advanced Water Purification Facility.</title>
        <authorList>
            <person name="Stamps B.W."/>
            <person name="Spear J.R."/>
        </authorList>
    </citation>
    <scope>NUCLEOTIDE SEQUENCE [LARGE SCALE GENOMIC DNA]</scope>
    <source>
        <strain evidence="2">Bin_52_1</strain>
    </source>
</reference>
<sequence length="206" mass="23288">MSAAELLEQAEAEGVLLVLDDGRLTWEADHEPPGELLEEIRTHRLEIIEALSEANDPSQPDMEWLARLAVLLCCTPDYLLEHGYVDRHDLAEQRHIHPRFAARLIRTHPDWRPPSERSAHVREGVAPTETAEFRDQYAPAREGGLADAHSSATWLAARNALHRHAYGNCPHCYPPKDRYCVKGAELRTRYDHETHALGARNEESGA</sequence>
<dbReference type="SUPFAM" id="SSF53850">
    <property type="entry name" value="Periplasmic binding protein-like II"/>
    <property type="match status" value="1"/>
</dbReference>
<evidence type="ECO:0000256" key="1">
    <source>
        <dbReference type="SAM" id="MobiDB-lite"/>
    </source>
</evidence>
<feature type="compositionally biased region" description="Basic and acidic residues" evidence="1">
    <location>
        <begin position="111"/>
        <end position="123"/>
    </location>
</feature>
<accession>A0A5C7WA07</accession>
<gene>
    <name evidence="2" type="ORF">E6Q69_06825</name>
</gene>